<sequence length="390" mass="39314">MFANRTRVGVLALIVLLVLGGVGGGIYYWVRKASAPTGLAIVNSDTGPTGAKIVKALTDAHNHPWTAVKPGEASTSDYAAVITLPADLSTSLGTLASTKPKKAKLTVDTNRDADTRVVDDAVDEVTKRISAAGVDTALAVIALARGDVQQVQFTAQLLNAGVQAAAGASTEFSGGAQQMLDFLATAKDGAGSLTSGIDQLNGALAAATKQAGSLADTLDQTGVTIGQITSSSAQLTSGLDVVLPLLHALPFANDPAVTDIITKLEALRGVSSGLGKQLTDFANLTGTSSDPNTSVGQLLRDASAKLGTAGDQLNQGASLAKQIPALADQGSQQISGALGALSSGVTQLQQIVNNLNTQTGAALNALPARSDSTASAIANTISDPVDVVRN</sequence>
<proteinExistence type="predicted"/>
<evidence type="ECO:0000313" key="2">
    <source>
        <dbReference type="Proteomes" id="UP000279275"/>
    </source>
</evidence>
<evidence type="ECO:0000313" key="1">
    <source>
        <dbReference type="EMBL" id="RMI29670.1"/>
    </source>
</evidence>
<dbReference type="OrthoDB" id="4518433at2"/>
<protein>
    <submittedName>
        <fullName evidence="1">Uncharacterized protein</fullName>
    </submittedName>
</protein>
<organism evidence="1 2">
    <name type="scientific">Nocardia stercoris</name>
    <dbReference type="NCBI Taxonomy" id="2483361"/>
    <lineage>
        <taxon>Bacteria</taxon>
        <taxon>Bacillati</taxon>
        <taxon>Actinomycetota</taxon>
        <taxon>Actinomycetes</taxon>
        <taxon>Mycobacteriales</taxon>
        <taxon>Nocardiaceae</taxon>
        <taxon>Nocardia</taxon>
    </lineage>
</organism>
<name>A0A3M2KZ03_9NOCA</name>
<dbReference type="RefSeq" id="WP_122190571.1">
    <property type="nucleotide sequence ID" value="NZ_RFFH01000013.1"/>
</dbReference>
<reference evidence="1 2" key="1">
    <citation type="submission" date="2018-10" db="EMBL/GenBank/DDBJ databases">
        <title>Isolation from cow dung.</title>
        <authorList>
            <person name="Ling L."/>
        </authorList>
    </citation>
    <scope>NUCLEOTIDE SEQUENCE [LARGE SCALE GENOMIC DNA]</scope>
    <source>
        <strain evidence="1 2">NEAU-LL90</strain>
    </source>
</reference>
<gene>
    <name evidence="1" type="ORF">EBN03_25050</name>
</gene>
<keyword evidence="2" id="KW-1185">Reference proteome</keyword>
<dbReference type="AlphaFoldDB" id="A0A3M2KZ03"/>
<accession>A0A3M2KZ03</accession>
<comment type="caution">
    <text evidence="1">The sequence shown here is derived from an EMBL/GenBank/DDBJ whole genome shotgun (WGS) entry which is preliminary data.</text>
</comment>
<dbReference type="Proteomes" id="UP000279275">
    <property type="component" value="Unassembled WGS sequence"/>
</dbReference>
<dbReference type="EMBL" id="RFFH01000013">
    <property type="protein sequence ID" value="RMI29670.1"/>
    <property type="molecule type" value="Genomic_DNA"/>
</dbReference>
<dbReference type="SUPFAM" id="SSF58104">
    <property type="entry name" value="Methyl-accepting chemotaxis protein (MCP) signaling domain"/>
    <property type="match status" value="1"/>
</dbReference>